<dbReference type="Proteomes" id="UP000053647">
    <property type="component" value="Unassembled WGS sequence"/>
</dbReference>
<dbReference type="InterPro" id="IPR046496">
    <property type="entry name" value="DUF6589"/>
</dbReference>
<protein>
    <recommendedName>
        <fullName evidence="2">DUF6589 domain-containing protein</fullName>
    </recommendedName>
</protein>
<feature type="region of interest" description="Disordered" evidence="1">
    <location>
        <begin position="253"/>
        <end position="275"/>
    </location>
</feature>
<evidence type="ECO:0000313" key="4">
    <source>
        <dbReference type="Proteomes" id="UP000053647"/>
    </source>
</evidence>
<dbReference type="HOGENOM" id="CLU_039529_0_0_1"/>
<organism evidence="3 4">
    <name type="scientific">Paxillus involutus ATCC 200175</name>
    <dbReference type="NCBI Taxonomy" id="664439"/>
    <lineage>
        <taxon>Eukaryota</taxon>
        <taxon>Fungi</taxon>
        <taxon>Dikarya</taxon>
        <taxon>Basidiomycota</taxon>
        <taxon>Agaricomycotina</taxon>
        <taxon>Agaricomycetes</taxon>
        <taxon>Agaricomycetidae</taxon>
        <taxon>Boletales</taxon>
        <taxon>Paxilineae</taxon>
        <taxon>Paxillaceae</taxon>
        <taxon>Paxillus</taxon>
    </lineage>
</organism>
<name>A0A0C9TCA9_PAXIN</name>
<sequence>MLQRAQQATDLHFNADIRLNCEQCQNFRSQLHIHVIDILLENCPSFAGYEQTPLLQHKQRRKLPAAGHRTKQYPLQTSTIDESSIMGNIAVIHDVYINQMKRTHQQLSDRAIPSINDQSTNACIRGAKVLRTKDVNTFTKLQNLQLGFGLFHLVMNFIWALLHVHCGSINQTGSLSYFFALLDCTRLGCEHPDYHTLLATLLQILRGIILNTWAVECQYESLAQFAKSNPSPDELLLVADHILSNHATPLYGPPKRKAGKTTEPSCHVPDSSEEASPVNITHRNLQILTRDLLYVIELITTISSGDFGRVEDILGNLAMMFRGAGSNNYCSEILHFLFNIKRVWTSDFANIMRDSMLVNLSGLEGHFMPIDLNIEHCIKFLKVCS</sequence>
<dbReference type="AlphaFoldDB" id="A0A0C9TCA9"/>
<dbReference type="EMBL" id="KN819355">
    <property type="protein sequence ID" value="KIJ13170.1"/>
    <property type="molecule type" value="Genomic_DNA"/>
</dbReference>
<proteinExistence type="predicted"/>
<dbReference type="Pfam" id="PF20231">
    <property type="entry name" value="DUF6589"/>
    <property type="match status" value="1"/>
</dbReference>
<gene>
    <name evidence="3" type="ORF">PAXINDRAFT_81752</name>
</gene>
<dbReference type="OrthoDB" id="3040861at2759"/>
<keyword evidence="4" id="KW-1185">Reference proteome</keyword>
<evidence type="ECO:0000259" key="2">
    <source>
        <dbReference type="Pfam" id="PF20231"/>
    </source>
</evidence>
<evidence type="ECO:0000313" key="3">
    <source>
        <dbReference type="EMBL" id="KIJ13170.1"/>
    </source>
</evidence>
<evidence type="ECO:0000256" key="1">
    <source>
        <dbReference type="SAM" id="MobiDB-lite"/>
    </source>
</evidence>
<feature type="domain" description="DUF6589" evidence="2">
    <location>
        <begin position="8"/>
        <end position="383"/>
    </location>
</feature>
<accession>A0A0C9TCA9</accession>
<reference evidence="3 4" key="1">
    <citation type="submission" date="2014-06" db="EMBL/GenBank/DDBJ databases">
        <authorList>
            <consortium name="DOE Joint Genome Institute"/>
            <person name="Kuo A."/>
            <person name="Kohler A."/>
            <person name="Nagy L.G."/>
            <person name="Floudas D."/>
            <person name="Copeland A."/>
            <person name="Barry K.W."/>
            <person name="Cichocki N."/>
            <person name="Veneault-Fourrey C."/>
            <person name="LaButti K."/>
            <person name="Lindquist E.A."/>
            <person name="Lipzen A."/>
            <person name="Lundell T."/>
            <person name="Morin E."/>
            <person name="Murat C."/>
            <person name="Sun H."/>
            <person name="Tunlid A."/>
            <person name="Henrissat B."/>
            <person name="Grigoriev I.V."/>
            <person name="Hibbett D.S."/>
            <person name="Martin F."/>
            <person name="Nordberg H.P."/>
            <person name="Cantor M.N."/>
            <person name="Hua S.X."/>
        </authorList>
    </citation>
    <scope>NUCLEOTIDE SEQUENCE [LARGE SCALE GENOMIC DNA]</scope>
    <source>
        <strain evidence="3 4">ATCC 200175</strain>
    </source>
</reference>
<reference evidence="4" key="2">
    <citation type="submission" date="2015-01" db="EMBL/GenBank/DDBJ databases">
        <title>Evolutionary Origins and Diversification of the Mycorrhizal Mutualists.</title>
        <authorList>
            <consortium name="DOE Joint Genome Institute"/>
            <consortium name="Mycorrhizal Genomics Consortium"/>
            <person name="Kohler A."/>
            <person name="Kuo A."/>
            <person name="Nagy L.G."/>
            <person name="Floudas D."/>
            <person name="Copeland A."/>
            <person name="Barry K.W."/>
            <person name="Cichocki N."/>
            <person name="Veneault-Fourrey C."/>
            <person name="LaButti K."/>
            <person name="Lindquist E.A."/>
            <person name="Lipzen A."/>
            <person name="Lundell T."/>
            <person name="Morin E."/>
            <person name="Murat C."/>
            <person name="Riley R."/>
            <person name="Ohm R."/>
            <person name="Sun H."/>
            <person name="Tunlid A."/>
            <person name="Henrissat B."/>
            <person name="Grigoriev I.V."/>
            <person name="Hibbett D.S."/>
            <person name="Martin F."/>
        </authorList>
    </citation>
    <scope>NUCLEOTIDE SEQUENCE [LARGE SCALE GENOMIC DNA]</scope>
    <source>
        <strain evidence="4">ATCC 200175</strain>
    </source>
</reference>